<reference evidence="1" key="1">
    <citation type="journal article" date="2015" name="Nature">
        <title>Complex archaea that bridge the gap between prokaryotes and eukaryotes.</title>
        <authorList>
            <person name="Spang A."/>
            <person name="Saw J.H."/>
            <person name="Jorgensen S.L."/>
            <person name="Zaremba-Niedzwiedzka K."/>
            <person name="Martijn J."/>
            <person name="Lind A.E."/>
            <person name="van Eijk R."/>
            <person name="Schleper C."/>
            <person name="Guy L."/>
            <person name="Ettema T.J."/>
        </authorList>
    </citation>
    <scope>NUCLEOTIDE SEQUENCE</scope>
</reference>
<protein>
    <submittedName>
        <fullName evidence="1">Uncharacterized protein</fullName>
    </submittedName>
</protein>
<dbReference type="EMBL" id="LAZR01011933">
    <property type="protein sequence ID" value="KKM52634.1"/>
    <property type="molecule type" value="Genomic_DNA"/>
</dbReference>
<comment type="caution">
    <text evidence="1">The sequence shown here is derived from an EMBL/GenBank/DDBJ whole genome shotgun (WGS) entry which is preliminary data.</text>
</comment>
<evidence type="ECO:0000313" key="1">
    <source>
        <dbReference type="EMBL" id="KKM52634.1"/>
    </source>
</evidence>
<gene>
    <name evidence="1" type="ORF">LCGC14_1554720</name>
</gene>
<sequence>MSGLKVLPMQKNRSVTVESLKQAEEWLASILKPKEEQEDDDE</sequence>
<proteinExistence type="predicted"/>
<organism evidence="1">
    <name type="scientific">marine sediment metagenome</name>
    <dbReference type="NCBI Taxonomy" id="412755"/>
    <lineage>
        <taxon>unclassified sequences</taxon>
        <taxon>metagenomes</taxon>
        <taxon>ecological metagenomes</taxon>
    </lineage>
</organism>
<accession>A0A0F9L5G1</accession>
<name>A0A0F9L5G1_9ZZZZ</name>
<dbReference type="AlphaFoldDB" id="A0A0F9L5G1"/>